<keyword evidence="1" id="KW-1133">Transmembrane helix</keyword>
<evidence type="ECO:0000256" key="1">
    <source>
        <dbReference type="SAM" id="Phobius"/>
    </source>
</evidence>
<organism evidence="2 3">
    <name type="scientific">Coprococcus eutactus</name>
    <dbReference type="NCBI Taxonomy" id="33043"/>
    <lineage>
        <taxon>Bacteria</taxon>
        <taxon>Bacillati</taxon>
        <taxon>Bacillota</taxon>
        <taxon>Clostridia</taxon>
        <taxon>Lachnospirales</taxon>
        <taxon>Lachnospiraceae</taxon>
        <taxon>Coprococcus</taxon>
    </lineage>
</organism>
<keyword evidence="1" id="KW-0812">Transmembrane</keyword>
<dbReference type="Gene3D" id="1.10.1760.20">
    <property type="match status" value="1"/>
</dbReference>
<dbReference type="Pfam" id="PF07456">
    <property type="entry name" value="Hpre_diP_synt_I"/>
    <property type="match status" value="1"/>
</dbReference>
<comment type="caution">
    <text evidence="2">The sequence shown here is derived from an EMBL/GenBank/DDBJ whole genome shotgun (WGS) entry which is preliminary data.</text>
</comment>
<dbReference type="AlphaFoldDB" id="A0AAI9K505"/>
<name>A0AAI9K505_9FIRM</name>
<dbReference type="EMBL" id="BLYL01000008">
    <property type="protein sequence ID" value="GFO94587.1"/>
    <property type="molecule type" value="Genomic_DNA"/>
</dbReference>
<evidence type="ECO:0000313" key="2">
    <source>
        <dbReference type="EMBL" id="GFO94587.1"/>
    </source>
</evidence>
<dbReference type="PIRSF" id="PIRSF027391">
    <property type="entry name" value="Hpre_diP_synt_I"/>
    <property type="match status" value="1"/>
</dbReference>
<feature type="transmembrane region" description="Helical" evidence="1">
    <location>
        <begin position="99"/>
        <end position="115"/>
    </location>
</feature>
<evidence type="ECO:0000313" key="3">
    <source>
        <dbReference type="Proteomes" id="UP000660047"/>
    </source>
</evidence>
<dbReference type="InterPro" id="IPR014535">
    <property type="entry name" value="Hpre_diP_synt_I"/>
</dbReference>
<protein>
    <submittedName>
        <fullName evidence="2">Heptaprenyl diphosphate synthase subunit I</fullName>
    </submittedName>
</protein>
<proteinExistence type="predicted"/>
<sequence length="185" mass="19931">MCSRDKNDQKSSETAVDRMHGWSTKRITYTGMFVAIAMVFSYLESMIPVNIAVPGIKLGLANMVTIVVMYRLRISDAWIVSLVRVVLSSLLFGNMTVMVYSMAGAVLSLLVMTLCRKKDLFGLLGTSILGGVSHNAGQIAMAALLMKSGNIMLYMPVLCISGTIAGVCIGLAGAVLVRKLPSIEY</sequence>
<feature type="transmembrane region" description="Helical" evidence="1">
    <location>
        <begin position="122"/>
        <end position="145"/>
    </location>
</feature>
<dbReference type="Proteomes" id="UP000660047">
    <property type="component" value="Unassembled WGS sequence"/>
</dbReference>
<gene>
    <name evidence="2" type="primary">hepA</name>
    <name evidence="2" type="ORF">COEU31_16330</name>
</gene>
<keyword evidence="1" id="KW-0472">Membrane</keyword>
<feature type="transmembrane region" description="Helical" evidence="1">
    <location>
        <begin position="27"/>
        <end position="43"/>
    </location>
</feature>
<feature type="transmembrane region" description="Helical" evidence="1">
    <location>
        <begin position="151"/>
        <end position="177"/>
    </location>
</feature>
<reference evidence="2" key="1">
    <citation type="submission" date="2020-06" db="EMBL/GenBank/DDBJ databases">
        <title>Characterization of fructooligosaccharide metabolism and fructooligosaccharide-degrading enzymes in human commensal butyrate producers.</title>
        <authorList>
            <person name="Tanno H."/>
            <person name="Fujii T."/>
            <person name="Hirano K."/>
            <person name="Maeno S."/>
            <person name="Tonozuka T."/>
            <person name="Sakamoto M."/>
            <person name="Ohkuma M."/>
            <person name="Tochio T."/>
            <person name="Endo A."/>
        </authorList>
    </citation>
    <scope>NUCLEOTIDE SEQUENCE</scope>
    <source>
        <strain evidence="2">JCM 31265</strain>
    </source>
</reference>
<dbReference type="RefSeq" id="WP_022216220.1">
    <property type="nucleotide sequence ID" value="NZ_BLYL01000008.1"/>
</dbReference>
<dbReference type="InterPro" id="IPR010898">
    <property type="entry name" value="Hpre_diP_synth_I"/>
</dbReference>
<accession>A0AAI9K505</accession>